<dbReference type="Proteomes" id="UP001353858">
    <property type="component" value="Unassembled WGS sequence"/>
</dbReference>
<proteinExistence type="predicted"/>
<accession>A0AAN7SDY5</accession>
<gene>
    <name evidence="2" type="ORF">RN001_009588</name>
</gene>
<dbReference type="PANTHER" id="PTHR34153">
    <property type="entry name" value="SI:CH211-262H13.3-RELATED-RELATED"/>
    <property type="match status" value="1"/>
</dbReference>
<evidence type="ECO:0000313" key="3">
    <source>
        <dbReference type="Proteomes" id="UP001353858"/>
    </source>
</evidence>
<name>A0AAN7SDY5_9COLE</name>
<feature type="domain" description="DUF4806" evidence="1">
    <location>
        <begin position="212"/>
        <end position="288"/>
    </location>
</feature>
<keyword evidence="3" id="KW-1185">Reference proteome</keyword>
<organism evidence="2 3">
    <name type="scientific">Aquatica leii</name>
    <dbReference type="NCBI Taxonomy" id="1421715"/>
    <lineage>
        <taxon>Eukaryota</taxon>
        <taxon>Metazoa</taxon>
        <taxon>Ecdysozoa</taxon>
        <taxon>Arthropoda</taxon>
        <taxon>Hexapoda</taxon>
        <taxon>Insecta</taxon>
        <taxon>Pterygota</taxon>
        <taxon>Neoptera</taxon>
        <taxon>Endopterygota</taxon>
        <taxon>Coleoptera</taxon>
        <taxon>Polyphaga</taxon>
        <taxon>Elateriformia</taxon>
        <taxon>Elateroidea</taxon>
        <taxon>Lampyridae</taxon>
        <taxon>Luciolinae</taxon>
        <taxon>Aquatica</taxon>
    </lineage>
</organism>
<dbReference type="AlphaFoldDB" id="A0AAN7SDY5"/>
<dbReference type="InterPro" id="IPR032071">
    <property type="entry name" value="DUF4806"/>
</dbReference>
<dbReference type="Pfam" id="PF16064">
    <property type="entry name" value="DUF4806"/>
    <property type="match status" value="1"/>
</dbReference>
<protein>
    <recommendedName>
        <fullName evidence="1">DUF4806 domain-containing protein</fullName>
    </recommendedName>
</protein>
<sequence length="405" mass="46570">MASTSTGLNSDKNMLYCAVHFFNEDKVEAVPTTWLTMSTDNTIECWWPSETKNFYSLLKSRVLPSDQENWTREPCKIIKHYATLLEARRKTRNVEDNRNSTSEEEYRRLRTPFKSNFASLNSNLTSAATDYSNSHSPASSGICSEEVYQCLDEINKKHNVIIDKLQTLEMQQKIIFEEMDALKIRTLESNRSKSVNKAEVYTLEGFTTLDLLPLNSIEEVEDFEVALENEQIKSKYVAHVKIFATPKPDVTIRNCLNSVYTSTLATKCAWTGLKNNYSIKNLKQIAIIEESNYRSTLLLKADYKLLLSEVKETQRLRNSGESLSSKQYRSLKRYDLLNIGQDKKLIAKRYTDNDDIRFYVYLDQLFDIIHAAHINTGHKREKGVLIVPFVEIHAGRASLVGRCLP</sequence>
<dbReference type="EMBL" id="JARPUR010000004">
    <property type="protein sequence ID" value="KAK4877082.1"/>
    <property type="molecule type" value="Genomic_DNA"/>
</dbReference>
<comment type="caution">
    <text evidence="2">The sequence shown here is derived from an EMBL/GenBank/DDBJ whole genome shotgun (WGS) entry which is preliminary data.</text>
</comment>
<reference evidence="3" key="1">
    <citation type="submission" date="2023-01" db="EMBL/GenBank/DDBJ databases">
        <title>Key to firefly adult light organ development and bioluminescence: homeobox transcription factors regulate luciferase expression and transportation to peroxisome.</title>
        <authorList>
            <person name="Fu X."/>
        </authorList>
    </citation>
    <scope>NUCLEOTIDE SEQUENCE [LARGE SCALE GENOMIC DNA]</scope>
</reference>
<evidence type="ECO:0000259" key="1">
    <source>
        <dbReference type="Pfam" id="PF16064"/>
    </source>
</evidence>
<dbReference type="PANTHER" id="PTHR34153:SF2">
    <property type="entry name" value="SI:CH211-262H13.3-RELATED"/>
    <property type="match status" value="1"/>
</dbReference>
<evidence type="ECO:0000313" key="2">
    <source>
        <dbReference type="EMBL" id="KAK4877082.1"/>
    </source>
</evidence>